<reference evidence="2 3" key="1">
    <citation type="journal article" date="2018" name="BMC Genomics">
        <title>Genomic comparison of Trypanosoma conorhini and Trypanosoma rangeli to Trypanosoma cruzi strains of high and low virulence.</title>
        <authorList>
            <person name="Bradwell K.R."/>
            <person name="Koparde V.N."/>
            <person name="Matveyev A.V."/>
            <person name="Serrano M.G."/>
            <person name="Alves J.M."/>
            <person name="Parikh H."/>
            <person name="Huang B."/>
            <person name="Lee V."/>
            <person name="Espinosa-Alvarez O."/>
            <person name="Ortiz P.A."/>
            <person name="Costa-Martins A.G."/>
            <person name="Teixeira M.M."/>
            <person name="Buck G.A."/>
        </authorList>
    </citation>
    <scope>NUCLEOTIDE SEQUENCE [LARGE SCALE GENOMIC DNA]</scope>
    <source>
        <strain evidence="2 3">025E</strain>
    </source>
</reference>
<feature type="region of interest" description="Disordered" evidence="1">
    <location>
        <begin position="204"/>
        <end position="235"/>
    </location>
</feature>
<proteinExistence type="predicted"/>
<dbReference type="Proteomes" id="UP000284403">
    <property type="component" value="Unassembled WGS sequence"/>
</dbReference>
<dbReference type="Gene3D" id="3.40.30.10">
    <property type="entry name" value="Glutaredoxin"/>
    <property type="match status" value="1"/>
</dbReference>
<sequence length="350" mass="37283">MKRGGADPSAMASSPPPPPATAFKKGEKRDFRYPSEKCAARQLRLAFPDEDAETVEELAHLVSARRHTIEEAVDFLQDQERSRKAAASNSPNAVARARSGANARGLAGAARDGGREEDARGGGGRRGTSAGRSNAPPASALRPHWDGSASRPPSILVSHPTKPAPARANAPVHHFGGGTTTQQSSTGHGDLSARANALVEDGERRCHPATPSPILSPAPSPHSGTASPPSSSASAAGEAATAVLFTTTMTGDRRVRDHCRQIGTLLYLKRVQYDSVNLADDPVLQRRLREMYAASTGQHVRPPIPAFFVGEHFIGGYEALQEMEDDGVLMETLYRRGYPRPLSEAPRAQE</sequence>
<dbReference type="OrthoDB" id="9932926at2759"/>
<dbReference type="InterPro" id="IPR006993">
    <property type="entry name" value="Glut_rich_SH3-bd"/>
</dbReference>
<dbReference type="CDD" id="cd02066">
    <property type="entry name" value="GRX_family"/>
    <property type="match status" value="1"/>
</dbReference>
<organism evidence="2 3">
    <name type="scientific">Trypanosoma conorhini</name>
    <dbReference type="NCBI Taxonomy" id="83891"/>
    <lineage>
        <taxon>Eukaryota</taxon>
        <taxon>Discoba</taxon>
        <taxon>Euglenozoa</taxon>
        <taxon>Kinetoplastea</taxon>
        <taxon>Metakinetoplastina</taxon>
        <taxon>Trypanosomatida</taxon>
        <taxon>Trypanosomatidae</taxon>
        <taxon>Trypanosoma</taxon>
    </lineage>
</organism>
<dbReference type="AlphaFoldDB" id="A0A422MNY7"/>
<comment type="caution">
    <text evidence="2">The sequence shown here is derived from an EMBL/GenBank/DDBJ whole genome shotgun (WGS) entry which is preliminary data.</text>
</comment>
<dbReference type="PROSITE" id="PS51354">
    <property type="entry name" value="GLUTAREDOXIN_2"/>
    <property type="match status" value="1"/>
</dbReference>
<feature type="region of interest" description="Disordered" evidence="1">
    <location>
        <begin position="75"/>
        <end position="190"/>
    </location>
</feature>
<evidence type="ECO:0000256" key="1">
    <source>
        <dbReference type="SAM" id="MobiDB-lite"/>
    </source>
</evidence>
<dbReference type="SUPFAM" id="SSF52833">
    <property type="entry name" value="Thioredoxin-like"/>
    <property type="match status" value="1"/>
</dbReference>
<evidence type="ECO:0000313" key="3">
    <source>
        <dbReference type="Proteomes" id="UP000284403"/>
    </source>
</evidence>
<gene>
    <name evidence="2" type="ORF">Tco025E_10283</name>
</gene>
<dbReference type="GeneID" id="40323894"/>
<name>A0A422MNY7_9TRYP</name>
<protein>
    <submittedName>
        <fullName evidence="2">Uncharacterized protein</fullName>
    </submittedName>
</protein>
<feature type="compositionally biased region" description="Basic and acidic residues" evidence="1">
    <location>
        <begin position="24"/>
        <end position="35"/>
    </location>
</feature>
<dbReference type="EMBL" id="MKKU01001584">
    <property type="protein sequence ID" value="RNE94924.1"/>
    <property type="molecule type" value="Genomic_DNA"/>
</dbReference>
<feature type="compositionally biased region" description="Pro residues" evidence="1">
    <location>
        <begin position="210"/>
        <end position="220"/>
    </location>
</feature>
<accession>A0A422MNY7</accession>
<feature type="region of interest" description="Disordered" evidence="1">
    <location>
        <begin position="1"/>
        <end position="35"/>
    </location>
</feature>
<feature type="compositionally biased region" description="Low complexity" evidence="1">
    <location>
        <begin position="93"/>
        <end position="110"/>
    </location>
</feature>
<dbReference type="Pfam" id="PF04908">
    <property type="entry name" value="SH3BGR"/>
    <property type="match status" value="1"/>
</dbReference>
<keyword evidence="3" id="KW-1185">Reference proteome</keyword>
<feature type="compositionally biased region" description="Low complexity" evidence="1">
    <location>
        <begin position="221"/>
        <end position="235"/>
    </location>
</feature>
<evidence type="ECO:0000313" key="2">
    <source>
        <dbReference type="EMBL" id="RNE94924.1"/>
    </source>
</evidence>
<dbReference type="InterPro" id="IPR036249">
    <property type="entry name" value="Thioredoxin-like_sf"/>
</dbReference>
<dbReference type="RefSeq" id="XP_029222845.1">
    <property type="nucleotide sequence ID" value="XM_029377062.1"/>
</dbReference>